<comment type="caution">
    <text evidence="6">The sequence shown here is derived from an EMBL/GenBank/DDBJ whole genome shotgun (WGS) entry which is preliminary data.</text>
</comment>
<keyword evidence="2" id="KW-0862">Zinc</keyword>
<feature type="coiled-coil region" evidence="4">
    <location>
        <begin position="150"/>
        <end position="202"/>
    </location>
</feature>
<dbReference type="InterPro" id="IPR001841">
    <property type="entry name" value="Znf_RING"/>
</dbReference>
<dbReference type="InterPro" id="IPR051435">
    <property type="entry name" value="RING_finger_E3_ubiq-ligases"/>
</dbReference>
<dbReference type="GO" id="GO:0061630">
    <property type="term" value="F:ubiquitin protein ligase activity"/>
    <property type="evidence" value="ECO:0007669"/>
    <property type="project" value="TreeGrafter"/>
</dbReference>
<evidence type="ECO:0000313" key="7">
    <source>
        <dbReference type="Proteomes" id="UP001497623"/>
    </source>
</evidence>
<dbReference type="Gene3D" id="3.30.160.60">
    <property type="entry name" value="Classic Zinc Finger"/>
    <property type="match status" value="1"/>
</dbReference>
<evidence type="ECO:0000256" key="1">
    <source>
        <dbReference type="ARBA" id="ARBA00022771"/>
    </source>
</evidence>
<gene>
    <name evidence="6" type="ORF">MNOR_LOCUS35919</name>
</gene>
<keyword evidence="7" id="KW-1185">Reference proteome</keyword>
<proteinExistence type="predicted"/>
<name>A0AAV2SCK4_MEGNR</name>
<reference evidence="6 7" key="1">
    <citation type="submission" date="2024-05" db="EMBL/GenBank/DDBJ databases">
        <authorList>
            <person name="Wallberg A."/>
        </authorList>
    </citation>
    <scope>NUCLEOTIDE SEQUENCE [LARGE SCALE GENOMIC DNA]</scope>
</reference>
<keyword evidence="1 3" id="KW-0479">Metal-binding</keyword>
<evidence type="ECO:0000256" key="4">
    <source>
        <dbReference type="SAM" id="Coils"/>
    </source>
</evidence>
<dbReference type="GO" id="GO:0008270">
    <property type="term" value="F:zinc ion binding"/>
    <property type="evidence" value="ECO:0007669"/>
    <property type="project" value="UniProtKB-KW"/>
</dbReference>
<dbReference type="PANTHER" id="PTHR22791">
    <property type="entry name" value="RING-TYPE DOMAIN-CONTAINING PROTEIN"/>
    <property type="match status" value="1"/>
</dbReference>
<feature type="domain" description="RING-type" evidence="5">
    <location>
        <begin position="10"/>
        <end position="53"/>
    </location>
</feature>
<dbReference type="SUPFAM" id="SSF57850">
    <property type="entry name" value="RING/U-box"/>
    <property type="match status" value="1"/>
</dbReference>
<dbReference type="Gene3D" id="3.30.40.10">
    <property type="entry name" value="Zinc/RING finger domain, C3HC4 (zinc finger)"/>
    <property type="match status" value="1"/>
</dbReference>
<dbReference type="SUPFAM" id="SSF57845">
    <property type="entry name" value="B-box zinc-binding domain"/>
    <property type="match status" value="1"/>
</dbReference>
<protein>
    <recommendedName>
        <fullName evidence="5">RING-type domain-containing protein</fullName>
    </recommendedName>
</protein>
<dbReference type="GO" id="GO:0016567">
    <property type="term" value="P:protein ubiquitination"/>
    <property type="evidence" value="ECO:0007669"/>
    <property type="project" value="TreeGrafter"/>
</dbReference>
<dbReference type="AlphaFoldDB" id="A0AAV2SCK4"/>
<evidence type="ECO:0000313" key="6">
    <source>
        <dbReference type="EMBL" id="CAL4185159.1"/>
    </source>
</evidence>
<organism evidence="6 7">
    <name type="scientific">Meganyctiphanes norvegica</name>
    <name type="common">Northern krill</name>
    <name type="synonym">Thysanopoda norvegica</name>
    <dbReference type="NCBI Taxonomy" id="48144"/>
    <lineage>
        <taxon>Eukaryota</taxon>
        <taxon>Metazoa</taxon>
        <taxon>Ecdysozoa</taxon>
        <taxon>Arthropoda</taxon>
        <taxon>Crustacea</taxon>
        <taxon>Multicrustacea</taxon>
        <taxon>Malacostraca</taxon>
        <taxon>Eumalacostraca</taxon>
        <taxon>Eucarida</taxon>
        <taxon>Euphausiacea</taxon>
        <taxon>Euphausiidae</taxon>
        <taxon>Meganyctiphanes</taxon>
    </lineage>
</organism>
<feature type="non-terminal residue" evidence="6">
    <location>
        <position position="484"/>
    </location>
</feature>
<dbReference type="PROSITE" id="PS50089">
    <property type="entry name" value="ZF_RING_2"/>
    <property type="match status" value="1"/>
</dbReference>
<keyword evidence="1 3" id="KW-0863">Zinc-finger</keyword>
<evidence type="ECO:0000259" key="5">
    <source>
        <dbReference type="PROSITE" id="PS50089"/>
    </source>
</evidence>
<dbReference type="InterPro" id="IPR013083">
    <property type="entry name" value="Znf_RING/FYVE/PHD"/>
</dbReference>
<dbReference type="EMBL" id="CAXKWB010062335">
    <property type="protein sequence ID" value="CAL4185159.1"/>
    <property type="molecule type" value="Genomic_DNA"/>
</dbReference>
<keyword evidence="4" id="KW-0175">Coiled coil</keyword>
<sequence>MVILNASSECPTCCTDYDGGEHRVRILHCGHSQCTSCIQAQFSNMRITCALCRTRHNYPDLDSIPVNYIAETLLGEKDAAPQAPKLHKGICEEHATYKLFWCNTHHEWICMHCSISNHPTGNCEVIPIKKMFENDKESIISNIFKQVNQLENAESEIKLSINEVYKLKEEEIGNIKKIKEEIDKLKKSIDQKERDVAVLNARHSKYVSSIKECKRKKSNLEDLIPHVQGISTFKELDFEKEMCALVFKGYENWKTELEEDKTVSLFNRFELPDMIETLNKLENTEEKNAMAQEIKKMLLQKVKRRKMYAKKNIGNTKYYSSIEQRDGCLILKELQPKVSPVLEFDDIMGLVRSPPVAFFTMAHRRRRFTLGCIHITLDGPPRYIQQFLDLATGNSGRGSWRASGFDRLLNKGHPGERVRCGGYTDLAGFQQSDALYNLEDLTGGARTPLNEGDVYGRPSESAGFRICTRTKANDTLPFPVIGKV</sequence>
<evidence type="ECO:0000256" key="2">
    <source>
        <dbReference type="ARBA" id="ARBA00022833"/>
    </source>
</evidence>
<dbReference type="Proteomes" id="UP001497623">
    <property type="component" value="Unassembled WGS sequence"/>
</dbReference>
<evidence type="ECO:0000256" key="3">
    <source>
        <dbReference type="PROSITE-ProRule" id="PRU00175"/>
    </source>
</evidence>
<feature type="coiled-coil region" evidence="4">
    <location>
        <begin position="274"/>
        <end position="301"/>
    </location>
</feature>
<accession>A0AAV2SCK4</accession>
<dbReference type="PANTHER" id="PTHR22791:SF6">
    <property type="entry name" value="RING-TYPE DOMAIN-CONTAINING PROTEIN"/>
    <property type="match status" value="1"/>
</dbReference>